<gene>
    <name evidence="2" type="primary">WFDC11</name>
</gene>
<name>A0A8C5XDJ4_MICMU</name>
<feature type="signal peptide" evidence="1">
    <location>
        <begin position="1"/>
        <end position="25"/>
    </location>
</feature>
<reference evidence="2" key="1">
    <citation type="submission" date="2016-12" db="EMBL/GenBank/DDBJ databases">
        <title>Mouse lemur reference genome and diversity panel.</title>
        <authorList>
            <person name="Harris R."/>
            <person name="Larsen P."/>
            <person name="Liu Y."/>
            <person name="Hughes D.S."/>
            <person name="Murali S."/>
            <person name="Raveendran M."/>
            <person name="Korchina V."/>
            <person name="Wang M."/>
            <person name="Jhangiani S."/>
            <person name="Bandaranaike D."/>
            <person name="Bellair M."/>
            <person name="Blankenburg K."/>
            <person name="Chao H."/>
            <person name="Dahdouli M."/>
            <person name="Dinh H."/>
            <person name="Doddapaneni H."/>
            <person name="English A."/>
            <person name="Firestine M."/>
            <person name="Gnanaolivu R."/>
            <person name="Gross S."/>
            <person name="Hernandez B."/>
            <person name="Javaid M."/>
            <person name="Jayaseelan J."/>
            <person name="Jones J."/>
            <person name="Khan Z."/>
            <person name="Kovar C."/>
            <person name="Kurapati P."/>
            <person name="Le B."/>
            <person name="Lee S."/>
            <person name="Li M."/>
            <person name="Mathew T."/>
            <person name="Narasimhan A."/>
            <person name="Ngo D."/>
            <person name="Nguyen L."/>
            <person name="Okwuonu G."/>
            <person name="Ongeri F."/>
            <person name="Osuji N."/>
            <person name="Pu L.-L."/>
            <person name="Puazo M."/>
            <person name="Quiroz J."/>
            <person name="Raj R."/>
            <person name="Rajbhandari K."/>
            <person name="Reid J.G."/>
            <person name="Santibanez J."/>
            <person name="Sexton D."/>
            <person name="Skinner E."/>
            <person name="Vee V."/>
            <person name="Weissenberger G."/>
            <person name="Wu Y."/>
            <person name="Xin Y."/>
            <person name="Han Y."/>
            <person name="Campbell C."/>
            <person name="Brown A."/>
            <person name="Sullivan B."/>
            <person name="Shelton J."/>
            <person name="Brown S."/>
            <person name="Dudchenko O."/>
            <person name="Machol I."/>
            <person name="Durand N."/>
            <person name="Shamim M."/>
            <person name="Lieberman A."/>
            <person name="Muzny D.M."/>
            <person name="Richards S."/>
            <person name="Yoder A."/>
            <person name="Worley K.C."/>
            <person name="Rogers J."/>
            <person name="Gibbs R.A."/>
        </authorList>
    </citation>
    <scope>NUCLEOTIDE SEQUENCE [LARGE SCALE GENOMIC DNA]</scope>
</reference>
<dbReference type="EMBL" id="ABDC03021831">
    <property type="status" value="NOT_ANNOTATED_CDS"/>
    <property type="molecule type" value="Genomic_DNA"/>
</dbReference>
<dbReference type="Ensembl" id="ENSMICT00000011182.3">
    <property type="protein sequence ID" value="ENSMICP00000010183.3"/>
    <property type="gene ID" value="ENSMICG00000011178.3"/>
</dbReference>
<evidence type="ECO:0000256" key="1">
    <source>
        <dbReference type="SAM" id="SignalP"/>
    </source>
</evidence>
<reference evidence="2" key="2">
    <citation type="submission" date="2025-08" db="UniProtKB">
        <authorList>
            <consortium name="Ensembl"/>
        </authorList>
    </citation>
    <scope>IDENTIFICATION</scope>
</reference>
<feature type="chain" id="PRO_5034545489" evidence="1">
    <location>
        <begin position="26"/>
        <end position="86"/>
    </location>
</feature>
<keyword evidence="3" id="KW-1185">Reference proteome</keyword>
<keyword evidence="1" id="KW-0732">Signal</keyword>
<dbReference type="GeneTree" id="ENSGT00940000163115"/>
<accession>A0A8C5XDJ4</accession>
<reference evidence="2" key="3">
    <citation type="submission" date="2025-09" db="UniProtKB">
        <authorList>
            <consortium name="Ensembl"/>
        </authorList>
    </citation>
    <scope>IDENTIFICATION</scope>
</reference>
<sequence length="86" mass="9910">MVSTMKLCIPLLTTSFCAMLLSVLGSLEKPCEREMLLEECWGQPKVKECTRTCSRTLRCEDKNQKCCWSYCGNICWDENDKSLKDC</sequence>
<dbReference type="Proteomes" id="UP000694394">
    <property type="component" value="Chromosome 18"/>
</dbReference>
<organism evidence="2 3">
    <name type="scientific">Microcebus murinus</name>
    <name type="common">Gray mouse lemur</name>
    <name type="synonym">Lemur murinus</name>
    <dbReference type="NCBI Taxonomy" id="30608"/>
    <lineage>
        <taxon>Eukaryota</taxon>
        <taxon>Metazoa</taxon>
        <taxon>Chordata</taxon>
        <taxon>Craniata</taxon>
        <taxon>Vertebrata</taxon>
        <taxon>Euteleostomi</taxon>
        <taxon>Mammalia</taxon>
        <taxon>Eutheria</taxon>
        <taxon>Euarchontoglires</taxon>
        <taxon>Primates</taxon>
        <taxon>Strepsirrhini</taxon>
        <taxon>Lemuriformes</taxon>
        <taxon>Cheirogaleidae</taxon>
        <taxon>Microcebus</taxon>
    </lineage>
</organism>
<evidence type="ECO:0000313" key="3">
    <source>
        <dbReference type="Proteomes" id="UP000694394"/>
    </source>
</evidence>
<protein>
    <submittedName>
        <fullName evidence="2">WAP four-disulfide core domain 11</fullName>
    </submittedName>
</protein>
<dbReference type="AlphaFoldDB" id="A0A8C5XDJ4"/>
<proteinExistence type="predicted"/>
<evidence type="ECO:0000313" key="2">
    <source>
        <dbReference type="Ensembl" id="ENSMICP00000010183.3"/>
    </source>
</evidence>